<gene>
    <name evidence="2" type="ORF">HOLleu_39201</name>
</gene>
<dbReference type="AlphaFoldDB" id="A0A9Q0YFN9"/>
<proteinExistence type="predicted"/>
<comment type="caution">
    <text evidence="2">The sequence shown here is derived from an EMBL/GenBank/DDBJ whole genome shotgun (WGS) entry which is preliminary data.</text>
</comment>
<evidence type="ECO:0000313" key="3">
    <source>
        <dbReference type="Proteomes" id="UP001152320"/>
    </source>
</evidence>
<keyword evidence="3" id="KW-1185">Reference proteome</keyword>
<evidence type="ECO:0000256" key="1">
    <source>
        <dbReference type="SAM" id="MobiDB-lite"/>
    </source>
</evidence>
<name>A0A9Q0YFN9_HOLLE</name>
<feature type="region of interest" description="Disordered" evidence="1">
    <location>
        <begin position="125"/>
        <end position="146"/>
    </location>
</feature>
<organism evidence="2 3">
    <name type="scientific">Holothuria leucospilota</name>
    <name type="common">Black long sea cucumber</name>
    <name type="synonym">Mertensiothuria leucospilota</name>
    <dbReference type="NCBI Taxonomy" id="206669"/>
    <lineage>
        <taxon>Eukaryota</taxon>
        <taxon>Metazoa</taxon>
        <taxon>Echinodermata</taxon>
        <taxon>Eleutherozoa</taxon>
        <taxon>Echinozoa</taxon>
        <taxon>Holothuroidea</taxon>
        <taxon>Aspidochirotacea</taxon>
        <taxon>Aspidochirotida</taxon>
        <taxon>Holothuriidae</taxon>
        <taxon>Holothuria</taxon>
    </lineage>
</organism>
<sequence length="146" mass="16839">MLQVYKFLSERYPLSSCNYLKVRSNSRVRGHCKRLVKCFARLGISKFSFSHRLVVNEWNSLPEWVVNSTSVHCKLRLTCSDFFQNFRLTKPALFSGDILGKVAGQVFNATLCPRLMTNYLSPENSYSTFSDEQRNPKHTCSQLSND</sequence>
<protein>
    <submittedName>
        <fullName evidence="2">Uncharacterized protein</fullName>
    </submittedName>
</protein>
<dbReference type="EMBL" id="JAIZAY010000021">
    <property type="protein sequence ID" value="KAJ8021878.1"/>
    <property type="molecule type" value="Genomic_DNA"/>
</dbReference>
<reference evidence="2" key="1">
    <citation type="submission" date="2021-10" db="EMBL/GenBank/DDBJ databases">
        <title>Tropical sea cucumber genome reveals ecological adaptation and Cuvierian tubules defense mechanism.</title>
        <authorList>
            <person name="Chen T."/>
        </authorList>
    </citation>
    <scope>NUCLEOTIDE SEQUENCE</scope>
    <source>
        <strain evidence="2">Nanhai2018</strain>
        <tissue evidence="2">Muscle</tissue>
    </source>
</reference>
<evidence type="ECO:0000313" key="2">
    <source>
        <dbReference type="EMBL" id="KAJ8021878.1"/>
    </source>
</evidence>
<accession>A0A9Q0YFN9</accession>
<dbReference type="Proteomes" id="UP001152320">
    <property type="component" value="Chromosome 21"/>
</dbReference>